<comment type="caution">
    <text evidence="6">The sequence shown here is derived from an EMBL/GenBank/DDBJ whole genome shotgun (WGS) entry which is preliminary data.</text>
</comment>
<evidence type="ECO:0000259" key="5">
    <source>
        <dbReference type="PROSITE" id="PS51987"/>
    </source>
</evidence>
<dbReference type="OrthoDB" id="3364440at2759"/>
<dbReference type="AlphaFoldDB" id="A0A5M3YQ61"/>
<dbReference type="PANTHER" id="PTHR43785:SF2">
    <property type="entry name" value="TYPE-1 GLUTAMINE SYNTHETASE 1"/>
    <property type="match status" value="1"/>
</dbReference>
<dbReference type="EMBL" id="BLJY01000002">
    <property type="protein sequence ID" value="GFF13720.1"/>
    <property type="molecule type" value="Genomic_DNA"/>
</dbReference>
<dbReference type="VEuPathDB" id="FungiDB:ATEG_04388"/>
<dbReference type="Gene3D" id="3.30.590.10">
    <property type="entry name" value="Glutamine synthetase/guanido kinase, catalytic domain"/>
    <property type="match status" value="1"/>
</dbReference>
<accession>A0A5M3YQ61</accession>
<dbReference type="SMART" id="SM01230">
    <property type="entry name" value="Gln-synt_C"/>
    <property type="match status" value="1"/>
</dbReference>
<protein>
    <recommendedName>
        <fullName evidence="1">Glutamine synthetase</fullName>
    </recommendedName>
</protein>
<evidence type="ECO:0000256" key="3">
    <source>
        <dbReference type="PROSITE-ProRule" id="PRU01331"/>
    </source>
</evidence>
<dbReference type="Pfam" id="PF00120">
    <property type="entry name" value="Gln-synt_C"/>
    <property type="match status" value="1"/>
</dbReference>
<sequence>MLLPSQSALWDTFLADHPDVEFVWLQVLAYNGLPHVVILPVARFADLIHKGEPVPFVKAGLHLEPFDRMPRGVTPGGVCYFHPDLSTAYCKPAPRSNHAVVMVSCQDADGAPIGECARSRLATLTDTLTQETGFAPLVGFEVEVVYMRRVVVGGKTVDYEALDEPHSVFSMTADDQRHLDMLEETARALLAAGIALEKFHAEAAPGQWEFVLPPASPVTAVDLLLRARSIISDVAEKYQLRATTCPRPLGRDPCSGMHVHLSMNPTGSRGLDESEAFFAGILEHLPAVMAFSLSQDMSYRRVANGICSGGEFVCWGWQNKEVALRRIATNRFEVKLLDGLANPYLALCGLLAAGLDGMRRSLPLTAGSCPFATDHVPTEELKALGITKLLPRSLAASLDALTFDKVLYELVGASIAEPYISMKWAEIEVVNRIDADERRKYLIGRY</sequence>
<dbReference type="Proteomes" id="UP000452235">
    <property type="component" value="Unassembled WGS sequence"/>
</dbReference>
<dbReference type="PROSITE" id="PS51987">
    <property type="entry name" value="GS_CATALYTIC"/>
    <property type="match status" value="1"/>
</dbReference>
<dbReference type="SUPFAM" id="SSF55931">
    <property type="entry name" value="Glutamine synthetase/guanido kinase"/>
    <property type="match status" value="1"/>
</dbReference>
<dbReference type="GO" id="GO:0004356">
    <property type="term" value="F:glutamine synthetase activity"/>
    <property type="evidence" value="ECO:0007669"/>
    <property type="project" value="InterPro"/>
</dbReference>
<dbReference type="PANTHER" id="PTHR43785">
    <property type="entry name" value="GAMMA-GLUTAMYLPUTRESCINE SYNTHETASE"/>
    <property type="match status" value="1"/>
</dbReference>
<evidence type="ECO:0000313" key="6">
    <source>
        <dbReference type="EMBL" id="GFF13720.1"/>
    </source>
</evidence>
<keyword evidence="2" id="KW-0436">Ligase</keyword>
<keyword evidence="7" id="KW-1185">Reference proteome</keyword>
<dbReference type="SUPFAM" id="SSF54368">
    <property type="entry name" value="Glutamine synthetase, N-terminal domain"/>
    <property type="match status" value="1"/>
</dbReference>
<evidence type="ECO:0000256" key="2">
    <source>
        <dbReference type="ARBA" id="ARBA00022598"/>
    </source>
</evidence>
<proteinExistence type="inferred from homology"/>
<dbReference type="InterPro" id="IPR036651">
    <property type="entry name" value="Gln_synt_N_sf"/>
</dbReference>
<gene>
    <name evidence="6" type="ORF">ATEIFO6365_0002083100</name>
</gene>
<feature type="domain" description="GS catalytic" evidence="5">
    <location>
        <begin position="117"/>
        <end position="446"/>
    </location>
</feature>
<dbReference type="InterPro" id="IPR014746">
    <property type="entry name" value="Gln_synth/guanido_kin_cat_dom"/>
</dbReference>
<dbReference type="InterPro" id="IPR008146">
    <property type="entry name" value="Gln_synth_cat_dom"/>
</dbReference>
<name>A0A5M3YQ61_ASPTE</name>
<dbReference type="GO" id="GO:0006542">
    <property type="term" value="P:glutamine biosynthetic process"/>
    <property type="evidence" value="ECO:0007669"/>
    <property type="project" value="InterPro"/>
</dbReference>
<reference evidence="6 7" key="1">
    <citation type="submission" date="2020-01" db="EMBL/GenBank/DDBJ databases">
        <title>Aspergillus terreus IFO 6365 whole genome shotgun sequence.</title>
        <authorList>
            <person name="Kanamasa S."/>
            <person name="Takahashi H."/>
        </authorList>
    </citation>
    <scope>NUCLEOTIDE SEQUENCE [LARGE SCALE GENOMIC DNA]</scope>
    <source>
        <strain evidence="6 7">IFO 6365</strain>
    </source>
</reference>
<comment type="similarity">
    <text evidence="3 4">Belongs to the glutamine synthetase family.</text>
</comment>
<evidence type="ECO:0000256" key="4">
    <source>
        <dbReference type="RuleBase" id="RU000384"/>
    </source>
</evidence>
<organism evidence="6 7">
    <name type="scientific">Aspergillus terreus</name>
    <dbReference type="NCBI Taxonomy" id="33178"/>
    <lineage>
        <taxon>Eukaryota</taxon>
        <taxon>Fungi</taxon>
        <taxon>Dikarya</taxon>
        <taxon>Ascomycota</taxon>
        <taxon>Pezizomycotina</taxon>
        <taxon>Eurotiomycetes</taxon>
        <taxon>Eurotiomycetidae</taxon>
        <taxon>Eurotiales</taxon>
        <taxon>Aspergillaceae</taxon>
        <taxon>Aspergillus</taxon>
        <taxon>Aspergillus subgen. Circumdati</taxon>
    </lineage>
</organism>
<evidence type="ECO:0000256" key="1">
    <source>
        <dbReference type="ARBA" id="ARBA00021364"/>
    </source>
</evidence>
<evidence type="ECO:0000313" key="7">
    <source>
        <dbReference type="Proteomes" id="UP000452235"/>
    </source>
</evidence>